<sequence length="585" mass="65817">MKGIPGIKEFPSDNRYWRVDWFGAIQPNPKLLREPVLQIVITPFKTPDISALPPNKLASASSGLMDYTDQRTISIGTGQLPALCVGSIWRNSECQLQLAGQLTEFKELEISGHTSQVLNASAKEHNQYIIPYSHYKFGKAGYLSKMVAIEYNGDPYGILIPMAELVRFYYAVSTDLADVIFSGDLKHNLHAVLNMEHTWSEPEEQREVIGLRQRFSDQDGWILARILNSPEAWSGATAVHDAMLKSRVNGVAAHIESNFPFAGNTNLSARCKMLPTADPNKWRYLVLSLVRCSAAFPFRHLTVYRDNDNNRAKDGEDKPDDEKKPGWGGPLVVPGQQGKPFQSQQAPNKNAATEIFNLPTDRFGDIAGKELDKPTKEQCEYKSASTLKPPVDTNQLSSAQGDNTDSTVGTGRLNSTYERAKALPASFETFIKAIEHLNNYKGFSAKIREPDELTRFIPLTKPEGCWQWSYLESKLLTHRQVLIADIKCDDQYFTLVEFEQRTSDSCRIGALHVNNGSKILTPILHGILAGVAEERGVWSNIKPYRLKNIFLDSYKHVWPTPHNFSESIISKLLKKLEMHYQKYSP</sequence>
<feature type="compositionally biased region" description="Polar residues" evidence="1">
    <location>
        <begin position="392"/>
        <end position="411"/>
    </location>
</feature>
<feature type="region of interest" description="Disordered" evidence="1">
    <location>
        <begin position="307"/>
        <end position="346"/>
    </location>
</feature>
<dbReference type="EMBL" id="BNAO01000007">
    <property type="protein sequence ID" value="GHG73537.1"/>
    <property type="molecule type" value="Genomic_DNA"/>
</dbReference>
<feature type="compositionally biased region" description="Basic and acidic residues" evidence="1">
    <location>
        <begin position="307"/>
        <end position="325"/>
    </location>
</feature>
<comment type="caution">
    <text evidence="2">The sequence shown here is derived from an EMBL/GenBank/DDBJ whole genome shotgun (WGS) entry which is preliminary data.</text>
</comment>
<dbReference type="Proteomes" id="UP000659697">
    <property type="component" value="Unassembled WGS sequence"/>
</dbReference>
<evidence type="ECO:0000256" key="1">
    <source>
        <dbReference type="SAM" id="MobiDB-lite"/>
    </source>
</evidence>
<name>A0ABQ3L0H4_9ALTE</name>
<dbReference type="RefSeq" id="WP_189433493.1">
    <property type="nucleotide sequence ID" value="NZ_BNAO01000007.1"/>
</dbReference>
<reference evidence="3" key="1">
    <citation type="journal article" date="2019" name="Int. J. Syst. Evol. Microbiol.">
        <title>The Global Catalogue of Microorganisms (GCM) 10K type strain sequencing project: providing services to taxonomists for standard genome sequencing and annotation.</title>
        <authorList>
            <consortium name="The Broad Institute Genomics Platform"/>
            <consortium name="The Broad Institute Genome Sequencing Center for Infectious Disease"/>
            <person name="Wu L."/>
            <person name="Ma J."/>
        </authorList>
    </citation>
    <scope>NUCLEOTIDE SEQUENCE [LARGE SCALE GENOMIC DNA]</scope>
    <source>
        <strain evidence="3">CGMCC 1.7003</strain>
    </source>
</reference>
<protein>
    <recommendedName>
        <fullName evidence="4">TnsE C-terminal domain-containing protein</fullName>
    </recommendedName>
</protein>
<proteinExistence type="predicted"/>
<evidence type="ECO:0008006" key="4">
    <source>
        <dbReference type="Google" id="ProtNLM"/>
    </source>
</evidence>
<gene>
    <name evidence="2" type="ORF">GCM10010919_26400</name>
</gene>
<feature type="region of interest" description="Disordered" evidence="1">
    <location>
        <begin position="375"/>
        <end position="411"/>
    </location>
</feature>
<accession>A0ABQ3L0H4</accession>
<keyword evidence="3" id="KW-1185">Reference proteome</keyword>
<organism evidence="2 3">
    <name type="scientific">Alishewanella longhuensis</name>
    <dbReference type="NCBI Taxonomy" id="1091037"/>
    <lineage>
        <taxon>Bacteria</taxon>
        <taxon>Pseudomonadati</taxon>
        <taxon>Pseudomonadota</taxon>
        <taxon>Gammaproteobacteria</taxon>
        <taxon>Alteromonadales</taxon>
        <taxon>Alteromonadaceae</taxon>
        <taxon>Alishewanella</taxon>
    </lineage>
</organism>
<evidence type="ECO:0000313" key="2">
    <source>
        <dbReference type="EMBL" id="GHG73537.1"/>
    </source>
</evidence>
<evidence type="ECO:0000313" key="3">
    <source>
        <dbReference type="Proteomes" id="UP000659697"/>
    </source>
</evidence>